<evidence type="ECO:0000313" key="1">
    <source>
        <dbReference type="EMBL" id="AEV33641.1"/>
    </source>
</evidence>
<dbReference type="eggNOG" id="COG3291">
    <property type="taxonomic scope" value="Bacteria"/>
</dbReference>
<dbReference type="AlphaFoldDB" id="G8QZI8"/>
<sequence>MKPLYLFVVIATNFVYSNVKAQCNFFDDYTTSTGWTQVGSEVEIINGKVHFINGAKCREFQKRLHRPLGRTIDENDCWEVKFEFKPSSVGSKNNLPYSGHVILGLTAGTNSFNCDCPDPPCTGRKKGNQDGFLLNYSAQNPPNGDLFFHIIARDSINLHPSQRIIANSLGATYFITLAKAQKNQVQLSVYSDSGYTNHLLGSPVMLTYPGNIDGLTHVQHGNTINGELRRELTGTLDNVCIKWHDPMPSRASLSLPKDTQICAGDSIVLNAGMGSQLNYLWSTGSMDSIISINKAGTYYVRISNGCLEISDTIEIIGKPALTNQLEDITFCNDEAAFLSYRASDVSLLWSTGETSSTIYPTQNGLYWVEVTNVCDTIYEEAFVDFKNCTCDISLPNVFTPNNDGTNDYFKALEISTECVINLSIFNRWGMLVFETTNNDFRWDGGNVADGVYFWVVDYTNSKGSSHSKKKGTVTIIR</sequence>
<evidence type="ECO:0000313" key="2">
    <source>
        <dbReference type="Proteomes" id="UP000005631"/>
    </source>
</evidence>
<keyword evidence="2" id="KW-1185">Reference proteome</keyword>
<dbReference type="RefSeq" id="WP_014202990.1">
    <property type="nucleotide sequence ID" value="NC_016599.1"/>
</dbReference>
<reference evidence="1 2" key="1">
    <citation type="journal article" date="2012" name="Stand. Genomic Sci.">
        <title>Genome sequence of the orange-pigmented seawater bacterium Owenweeksia hongkongensis type strain (UST20020801(T)).</title>
        <authorList>
            <person name="Riedel T."/>
            <person name="Held B."/>
            <person name="Nolan M."/>
            <person name="Lucas S."/>
            <person name="Lapidus A."/>
            <person name="Tice H."/>
            <person name="Del Rio T.G."/>
            <person name="Cheng J.F."/>
            <person name="Han C."/>
            <person name="Tapia R."/>
            <person name="Goodwin L.A."/>
            <person name="Pitluck S."/>
            <person name="Liolios K."/>
            <person name="Mavromatis K."/>
            <person name="Pagani I."/>
            <person name="Ivanova N."/>
            <person name="Mikhailova N."/>
            <person name="Pati A."/>
            <person name="Chen A."/>
            <person name="Palaniappan K."/>
            <person name="Rohde M."/>
            <person name="Tindall B.J."/>
            <person name="Detter J.C."/>
            <person name="Goker M."/>
            <person name="Woyke T."/>
            <person name="Bristow J."/>
            <person name="Eisen J.A."/>
            <person name="Markowitz V."/>
            <person name="Hugenholtz P."/>
            <person name="Klenk H.P."/>
            <person name="Kyrpides N.C."/>
        </authorList>
    </citation>
    <scope>NUCLEOTIDE SEQUENCE</scope>
    <source>
        <strain evidence="2">DSM 17368 / JCM 12287 / NRRL B-23963</strain>
    </source>
</reference>
<dbReference type="HOGENOM" id="CLU_572174_0_0_10"/>
<name>G8QZI8_OWEHD</name>
<organism evidence="1 2">
    <name type="scientific">Owenweeksia hongkongensis (strain DSM 17368 / CIP 108786 / JCM 12287 / NRRL B-23963 / UST20020801)</name>
    <dbReference type="NCBI Taxonomy" id="926562"/>
    <lineage>
        <taxon>Bacteria</taxon>
        <taxon>Pseudomonadati</taxon>
        <taxon>Bacteroidota</taxon>
        <taxon>Flavobacteriia</taxon>
        <taxon>Flavobacteriales</taxon>
        <taxon>Owenweeksiaceae</taxon>
        <taxon>Owenweeksia</taxon>
    </lineage>
</organism>
<accession>G8QZI8</accession>
<gene>
    <name evidence="1" type="ordered locus">Oweho_2677</name>
</gene>
<dbReference type="STRING" id="926562.Oweho_2677"/>
<dbReference type="Pfam" id="PF13585">
    <property type="entry name" value="CHU_C"/>
    <property type="match status" value="1"/>
</dbReference>
<evidence type="ECO:0008006" key="3">
    <source>
        <dbReference type="Google" id="ProtNLM"/>
    </source>
</evidence>
<dbReference type="InterPro" id="IPR026341">
    <property type="entry name" value="T9SS_type_B"/>
</dbReference>
<dbReference type="EMBL" id="CP003156">
    <property type="protein sequence ID" value="AEV33641.1"/>
    <property type="molecule type" value="Genomic_DNA"/>
</dbReference>
<dbReference type="PATRIC" id="fig|926562.3.peg.2694"/>
<dbReference type="KEGG" id="oho:Oweho_2677"/>
<proteinExistence type="predicted"/>
<dbReference type="Proteomes" id="UP000005631">
    <property type="component" value="Chromosome"/>
</dbReference>
<protein>
    <recommendedName>
        <fullName evidence="3">Gliding motility-associated C-terminal domain-containing protein</fullName>
    </recommendedName>
</protein>
<dbReference type="NCBIfam" id="TIGR04131">
    <property type="entry name" value="Bac_Flav_CTERM"/>
    <property type="match status" value="1"/>
</dbReference>
<dbReference type="OrthoDB" id="1652165at2"/>